<dbReference type="OrthoDB" id="1550641at2"/>
<organism evidence="1 2">
    <name type="scientific">Bilophila wadsworthia (strain 3_1_6)</name>
    <dbReference type="NCBI Taxonomy" id="563192"/>
    <lineage>
        <taxon>Bacteria</taxon>
        <taxon>Pseudomonadati</taxon>
        <taxon>Thermodesulfobacteriota</taxon>
        <taxon>Desulfovibrionia</taxon>
        <taxon>Desulfovibrionales</taxon>
        <taxon>Desulfovibrionaceae</taxon>
        <taxon>Bilophila</taxon>
    </lineage>
</organism>
<dbReference type="Pfam" id="PF09614">
    <property type="entry name" value="Cas_Csy2"/>
    <property type="match status" value="1"/>
</dbReference>
<gene>
    <name evidence="1" type="ORF">HMPREF0179_02957</name>
</gene>
<sequence length="460" mass="50611">MNDFSELVDFSSRFINSNSSFGIRISQSSALSLPYLSARTCLAAGISLPMDTAGGAVEAGKVSKMYNALENGTVEEQEEIEGELLRVRKIPFIKGGGKSIDRRIRQLLLPQKSAATGYVSVSPLTAIGLSALLFGPSGLVSKHNDSLNHPDALRIRRAHLAFGGANPHNLGYFSARWMMQYPILLSAPDCEEGMPERRNPSKRGRYLILPNLRVQCANILTNQILVNGPPISAAWGMGHALEREMGRRIEGVCLVMHYVEPLGEREYGAFEPSQKRGAAFTFEKSRNGSDYTKGTINLSLQPGVCAHMRVSVVYELSRDLTSLPRAVEAFLATGRFAGGLITSYGKPDLHDDRDTLLECLPVGRVIVDRRDLMASGNPLENLVNAIGYRHKQEWLSATNIGYSAITDFGLRGGARDGHLHAFAEPLIGIVEYVNTLDRAQSYFWHDRWLDDSFLLEGGQD</sequence>
<dbReference type="HOGENOM" id="CLU_594057_0_0_7"/>
<dbReference type="EMBL" id="ADCP02000001">
    <property type="protein sequence ID" value="EFV43216.2"/>
    <property type="molecule type" value="Genomic_DNA"/>
</dbReference>
<name>E5Y9T9_BILW3</name>
<evidence type="ECO:0000313" key="2">
    <source>
        <dbReference type="Proteomes" id="UP000006034"/>
    </source>
</evidence>
<keyword evidence="2" id="KW-1185">Reference proteome</keyword>
<dbReference type="RefSeq" id="WP_016360503.1">
    <property type="nucleotide sequence ID" value="NZ_KE150238.1"/>
</dbReference>
<evidence type="ECO:0000313" key="1">
    <source>
        <dbReference type="EMBL" id="EFV43216.2"/>
    </source>
</evidence>
<comment type="caution">
    <text evidence="1">The sequence shown here is derived from an EMBL/GenBank/DDBJ whole genome shotgun (WGS) entry which is preliminary data.</text>
</comment>
<dbReference type="Proteomes" id="UP000006034">
    <property type="component" value="Unassembled WGS sequence"/>
</dbReference>
<dbReference type="AlphaFoldDB" id="E5Y9T9"/>
<dbReference type="STRING" id="563192.HMPREF0179_02957"/>
<accession>E5Y9T9</accession>
<proteinExistence type="predicted"/>
<dbReference type="eggNOG" id="ENOG50323NM">
    <property type="taxonomic scope" value="Bacteria"/>
</dbReference>
<reference evidence="1 2" key="2">
    <citation type="submission" date="2013-04" db="EMBL/GenBank/DDBJ databases">
        <title>The Genome Sequence of Bilophila wadsworthia 3_1_6.</title>
        <authorList>
            <consortium name="The Broad Institute Genomics Platform"/>
            <person name="Earl A."/>
            <person name="Ward D."/>
            <person name="Feldgarden M."/>
            <person name="Gevers D."/>
            <person name="Sibley C."/>
            <person name="Strauss J."/>
            <person name="Allen-Vercoe E."/>
            <person name="Walker B."/>
            <person name="Young S."/>
            <person name="Zeng Q."/>
            <person name="Gargeya S."/>
            <person name="Fitzgerald M."/>
            <person name="Haas B."/>
            <person name="Abouelleil A."/>
            <person name="Allen A.W."/>
            <person name="Alvarado L."/>
            <person name="Arachchi H.M."/>
            <person name="Berlin A.M."/>
            <person name="Chapman S.B."/>
            <person name="Gainer-Dewar J."/>
            <person name="Goldberg J."/>
            <person name="Griggs A."/>
            <person name="Gujja S."/>
            <person name="Hansen M."/>
            <person name="Howarth C."/>
            <person name="Imamovic A."/>
            <person name="Ireland A."/>
            <person name="Larimer J."/>
            <person name="McCowan C."/>
            <person name="Murphy C."/>
            <person name="Pearson M."/>
            <person name="Poon T.W."/>
            <person name="Priest M."/>
            <person name="Roberts A."/>
            <person name="Saif S."/>
            <person name="Shea T."/>
            <person name="Sisk P."/>
            <person name="Sykes S."/>
            <person name="Wortman J."/>
            <person name="Nusbaum C."/>
            <person name="Birren B."/>
        </authorList>
    </citation>
    <scope>NUCLEOTIDE SEQUENCE [LARGE SCALE GENOMIC DNA]</scope>
    <source>
        <strain evidence="1 2">3_1_6</strain>
    </source>
</reference>
<reference evidence="1 2" key="1">
    <citation type="submission" date="2010-10" db="EMBL/GenBank/DDBJ databases">
        <authorList>
            <consortium name="The Broad Institute Genome Sequencing Platform"/>
            <person name="Ward D."/>
            <person name="Earl A."/>
            <person name="Feldgarden M."/>
            <person name="Young S.K."/>
            <person name="Gargeya S."/>
            <person name="Zeng Q."/>
            <person name="Alvarado L."/>
            <person name="Berlin A."/>
            <person name="Bochicchio J."/>
            <person name="Chapman S.B."/>
            <person name="Chen Z."/>
            <person name="Freedman E."/>
            <person name="Gellesch M."/>
            <person name="Goldberg J."/>
            <person name="Griggs A."/>
            <person name="Gujja S."/>
            <person name="Heilman E."/>
            <person name="Heiman D."/>
            <person name="Howarth C."/>
            <person name="Mehta T."/>
            <person name="Neiman D."/>
            <person name="Pearson M."/>
            <person name="Roberts A."/>
            <person name="Saif S."/>
            <person name="Shea T."/>
            <person name="Shenoy N."/>
            <person name="Sisk P."/>
            <person name="Stolte C."/>
            <person name="Sykes S."/>
            <person name="White J."/>
            <person name="Yandava C."/>
            <person name="Allen-Vercoe E."/>
            <person name="Sibley C."/>
            <person name="Ambrose C.E."/>
            <person name="Strauss J."/>
            <person name="Daigneault M."/>
            <person name="Haas B."/>
            <person name="Nusbaum C."/>
            <person name="Birren B."/>
        </authorList>
    </citation>
    <scope>NUCLEOTIDE SEQUENCE [LARGE SCALE GENOMIC DNA]</scope>
    <source>
        <strain evidence="1 2">3_1_6</strain>
    </source>
</reference>
<dbReference type="InterPro" id="IPR013398">
    <property type="entry name" value="CRISPR-assoc_prot_Csy2"/>
</dbReference>
<protein>
    <submittedName>
        <fullName evidence="1">CRISPR type I-f/ypest-associated protein csy2</fullName>
    </submittedName>
</protein>
<dbReference type="GeneID" id="78087656"/>